<organism evidence="13 14">
    <name type="scientific">Anaerofilum hominis</name>
    <dbReference type="NCBI Taxonomy" id="2763016"/>
    <lineage>
        <taxon>Bacteria</taxon>
        <taxon>Bacillati</taxon>
        <taxon>Bacillota</taxon>
        <taxon>Clostridia</taxon>
        <taxon>Eubacteriales</taxon>
        <taxon>Oscillospiraceae</taxon>
        <taxon>Anaerofilum</taxon>
    </lineage>
</organism>
<keyword evidence="5 11" id="KW-0812">Transmembrane</keyword>
<comment type="subcellular location">
    <subcellularLocation>
        <location evidence="2">Membrane</location>
        <topology evidence="2">Multi-pass membrane protein</topology>
    </subcellularLocation>
</comment>
<dbReference type="InterPro" id="IPR036034">
    <property type="entry name" value="PDZ_sf"/>
</dbReference>
<evidence type="ECO:0000256" key="10">
    <source>
        <dbReference type="ARBA" id="ARBA00023136"/>
    </source>
</evidence>
<dbReference type="CDD" id="cd06163">
    <property type="entry name" value="S2P-M50_PDZ_RseP-like"/>
    <property type="match status" value="1"/>
</dbReference>
<keyword evidence="7 11" id="KW-0862">Zinc</keyword>
<dbReference type="SUPFAM" id="SSF50156">
    <property type="entry name" value="PDZ domain-like"/>
    <property type="match status" value="1"/>
</dbReference>
<dbReference type="InterPro" id="IPR004387">
    <property type="entry name" value="Pept_M50_Zn"/>
</dbReference>
<dbReference type="InterPro" id="IPR008915">
    <property type="entry name" value="Peptidase_M50"/>
</dbReference>
<dbReference type="GO" id="GO:0046872">
    <property type="term" value="F:metal ion binding"/>
    <property type="evidence" value="ECO:0007669"/>
    <property type="project" value="UniProtKB-KW"/>
</dbReference>
<feature type="domain" description="Peptidase M50" evidence="12">
    <location>
        <begin position="11"/>
        <end position="329"/>
    </location>
</feature>
<dbReference type="Pfam" id="PF02163">
    <property type="entry name" value="Peptidase_M50"/>
    <property type="match status" value="1"/>
</dbReference>
<evidence type="ECO:0000256" key="8">
    <source>
        <dbReference type="ARBA" id="ARBA00022989"/>
    </source>
</evidence>
<keyword evidence="10 11" id="KW-0472">Membrane</keyword>
<evidence type="ECO:0000256" key="1">
    <source>
        <dbReference type="ARBA" id="ARBA00001947"/>
    </source>
</evidence>
<name>A0A923L0T3_9FIRM</name>
<evidence type="ECO:0000256" key="6">
    <source>
        <dbReference type="ARBA" id="ARBA00022801"/>
    </source>
</evidence>
<evidence type="ECO:0000313" key="14">
    <source>
        <dbReference type="Proteomes" id="UP000659630"/>
    </source>
</evidence>
<dbReference type="RefSeq" id="WP_186886419.1">
    <property type="nucleotide sequence ID" value="NZ_JACONZ010000001.1"/>
</dbReference>
<evidence type="ECO:0000256" key="4">
    <source>
        <dbReference type="ARBA" id="ARBA00022670"/>
    </source>
</evidence>
<dbReference type="GO" id="GO:0006508">
    <property type="term" value="P:proteolysis"/>
    <property type="evidence" value="ECO:0007669"/>
    <property type="project" value="UniProtKB-KW"/>
</dbReference>
<evidence type="ECO:0000256" key="9">
    <source>
        <dbReference type="ARBA" id="ARBA00023049"/>
    </source>
</evidence>
<dbReference type="PANTHER" id="PTHR42837:SF2">
    <property type="entry name" value="MEMBRANE METALLOPROTEASE ARASP2, CHLOROPLASTIC-RELATED"/>
    <property type="match status" value="1"/>
</dbReference>
<feature type="transmembrane region" description="Helical" evidence="11">
    <location>
        <begin position="92"/>
        <end position="114"/>
    </location>
</feature>
<comment type="similarity">
    <text evidence="3 11">Belongs to the peptidase M50B family.</text>
</comment>
<dbReference type="Gene3D" id="2.30.42.10">
    <property type="match status" value="1"/>
</dbReference>
<sequence length="344" mass="37559">MSLFITILASVLVFGAVIFIHELGHFTTAKLCGIKVNEFALGMGPTLFHLKKGETTYALRLLPIGGFVSMEGEDEASDDERSFTRAPVWKRIIVVVAGAVMNMVLGFLVLVILVSQQSAITSRTVSQFAENASTQASGLQIGDEILAVNGRRCFIADDVVYEFVRTQDGTADLTVLRDGKKVELPDVRFTTQEQEDGTTSLVIDFKVLPIEKTVFNVVKEAGLWTCSLSRMIFLSLIDLVTGRVAINNLSGPVGIVTVISEAASIGWQPILMILAMITVNLGIFNLIPFPALDGGKLFLLLIEAIRRKPLPEKYEIVINLVGFAALMCLMLFVTYNDIARLITG</sequence>
<keyword evidence="4" id="KW-0645">Protease</keyword>
<accession>A0A923L0T3</accession>
<evidence type="ECO:0000256" key="11">
    <source>
        <dbReference type="RuleBase" id="RU362031"/>
    </source>
</evidence>
<keyword evidence="14" id="KW-1185">Reference proteome</keyword>
<reference evidence="13" key="1">
    <citation type="submission" date="2020-08" db="EMBL/GenBank/DDBJ databases">
        <title>Genome public.</title>
        <authorList>
            <person name="Liu C."/>
            <person name="Sun Q."/>
        </authorList>
    </citation>
    <scope>NUCLEOTIDE SEQUENCE</scope>
    <source>
        <strain evidence="13">BX8</strain>
    </source>
</reference>
<comment type="caution">
    <text evidence="13">The sequence shown here is derived from an EMBL/GenBank/DDBJ whole genome shotgun (WGS) entry which is preliminary data.</text>
</comment>
<dbReference type="Proteomes" id="UP000659630">
    <property type="component" value="Unassembled WGS sequence"/>
</dbReference>
<protein>
    <recommendedName>
        <fullName evidence="11">Zinc metalloprotease</fullName>
        <ecNumber evidence="11">3.4.24.-</ecNumber>
    </recommendedName>
</protein>
<keyword evidence="11" id="KW-0479">Metal-binding</keyword>
<keyword evidence="6 11" id="KW-0378">Hydrolase</keyword>
<dbReference type="GO" id="GO:0016020">
    <property type="term" value="C:membrane"/>
    <property type="evidence" value="ECO:0007669"/>
    <property type="project" value="UniProtKB-SubCell"/>
</dbReference>
<dbReference type="EC" id="3.4.24.-" evidence="11"/>
<feature type="transmembrane region" description="Helical" evidence="11">
    <location>
        <begin position="270"/>
        <end position="291"/>
    </location>
</feature>
<evidence type="ECO:0000256" key="3">
    <source>
        <dbReference type="ARBA" id="ARBA00007931"/>
    </source>
</evidence>
<comment type="cofactor">
    <cofactor evidence="1 11">
        <name>Zn(2+)</name>
        <dbReference type="ChEBI" id="CHEBI:29105"/>
    </cofactor>
</comment>
<dbReference type="NCBIfam" id="TIGR00054">
    <property type="entry name" value="RIP metalloprotease RseP"/>
    <property type="match status" value="1"/>
</dbReference>
<dbReference type="GO" id="GO:0004222">
    <property type="term" value="F:metalloendopeptidase activity"/>
    <property type="evidence" value="ECO:0007669"/>
    <property type="project" value="InterPro"/>
</dbReference>
<evidence type="ECO:0000259" key="12">
    <source>
        <dbReference type="Pfam" id="PF02163"/>
    </source>
</evidence>
<feature type="transmembrane region" description="Helical" evidence="11">
    <location>
        <begin position="316"/>
        <end position="335"/>
    </location>
</feature>
<gene>
    <name evidence="13" type="primary">rseP</name>
    <name evidence="13" type="ORF">H8S23_00810</name>
</gene>
<keyword evidence="8 11" id="KW-1133">Transmembrane helix</keyword>
<dbReference type="AlphaFoldDB" id="A0A923L0T3"/>
<evidence type="ECO:0000256" key="2">
    <source>
        <dbReference type="ARBA" id="ARBA00004141"/>
    </source>
</evidence>
<dbReference type="EMBL" id="JACONZ010000001">
    <property type="protein sequence ID" value="MBC5580043.1"/>
    <property type="molecule type" value="Genomic_DNA"/>
</dbReference>
<evidence type="ECO:0000313" key="13">
    <source>
        <dbReference type="EMBL" id="MBC5580043.1"/>
    </source>
</evidence>
<dbReference type="PANTHER" id="PTHR42837">
    <property type="entry name" value="REGULATOR OF SIGMA-E PROTEASE RSEP"/>
    <property type="match status" value="1"/>
</dbReference>
<evidence type="ECO:0000256" key="5">
    <source>
        <dbReference type="ARBA" id="ARBA00022692"/>
    </source>
</evidence>
<proteinExistence type="inferred from homology"/>
<keyword evidence="9 11" id="KW-0482">Metalloprotease</keyword>
<evidence type="ECO:0000256" key="7">
    <source>
        <dbReference type="ARBA" id="ARBA00022833"/>
    </source>
</evidence>